<reference evidence="2 3" key="1">
    <citation type="submission" date="2017-06" db="EMBL/GenBank/DDBJ databases">
        <title>Ant-infecting Ophiocordyceps genomes reveal a high diversity of potential behavioral manipulation genes and a possible major role for enterotoxins.</title>
        <authorList>
            <person name="De Bekker C."/>
            <person name="Evans H.C."/>
            <person name="Brachmann A."/>
            <person name="Hughes D.P."/>
        </authorList>
    </citation>
    <scope>NUCLEOTIDE SEQUENCE [LARGE SCALE GENOMIC DNA]</scope>
    <source>
        <strain evidence="2 3">Map16</strain>
    </source>
</reference>
<evidence type="ECO:0000313" key="2">
    <source>
        <dbReference type="EMBL" id="PHH75085.1"/>
    </source>
</evidence>
<feature type="region of interest" description="Disordered" evidence="1">
    <location>
        <begin position="220"/>
        <end position="305"/>
    </location>
</feature>
<accession>A0A2C5YZS7</accession>
<name>A0A2C5YZS7_9HYPO</name>
<protein>
    <submittedName>
        <fullName evidence="2">Uncharacterized protein</fullName>
    </submittedName>
</protein>
<feature type="region of interest" description="Disordered" evidence="1">
    <location>
        <begin position="49"/>
        <end position="121"/>
    </location>
</feature>
<sequence>MPTRAKPIFKAPGHSLSGEASGATGSGAVPKRVKFATDLAVSSNLREHRGGYSGLMKSSSTLAPKWSLPKSSNKMTSAPLMEMEESAPFPSRMKQRGGYTYPSQRTNLKPLTSSEPPSTPRILRTQMSLRALATGQAYRRPGTHGTPIVDPEIGEASGYNPPVSRAARPAAQLPNFESISHGPSSSALASGSASSSGGEGYRSDKLHPLVGTSINEGIDTVDAASRSPALSKTSHGAMPSASHVRRPSYGQPSDFNWVATGARPKTYGMQFPRTPSEPQRRIQQDLWMIHGEPKRDQPRRKDKQE</sequence>
<proteinExistence type="predicted"/>
<dbReference type="OrthoDB" id="10598195at2759"/>
<organism evidence="2 3">
    <name type="scientific">Ophiocordyceps camponoti-rufipedis</name>
    <dbReference type="NCBI Taxonomy" id="2004952"/>
    <lineage>
        <taxon>Eukaryota</taxon>
        <taxon>Fungi</taxon>
        <taxon>Dikarya</taxon>
        <taxon>Ascomycota</taxon>
        <taxon>Pezizomycotina</taxon>
        <taxon>Sordariomycetes</taxon>
        <taxon>Hypocreomycetidae</taxon>
        <taxon>Hypocreales</taxon>
        <taxon>Ophiocordycipitaceae</taxon>
        <taxon>Ophiocordyceps</taxon>
    </lineage>
</organism>
<comment type="caution">
    <text evidence="2">The sequence shown here is derived from an EMBL/GenBank/DDBJ whole genome shotgun (WGS) entry which is preliminary data.</text>
</comment>
<feature type="compositionally biased region" description="Low complexity" evidence="1">
    <location>
        <begin position="178"/>
        <end position="196"/>
    </location>
</feature>
<dbReference type="EMBL" id="NJES01000236">
    <property type="protein sequence ID" value="PHH75085.1"/>
    <property type="molecule type" value="Genomic_DNA"/>
</dbReference>
<feature type="region of interest" description="Disordered" evidence="1">
    <location>
        <begin position="1"/>
        <end position="28"/>
    </location>
</feature>
<evidence type="ECO:0000313" key="3">
    <source>
        <dbReference type="Proteomes" id="UP000226431"/>
    </source>
</evidence>
<keyword evidence="3" id="KW-1185">Reference proteome</keyword>
<feature type="compositionally biased region" description="Low complexity" evidence="1">
    <location>
        <begin position="15"/>
        <end position="28"/>
    </location>
</feature>
<dbReference type="Proteomes" id="UP000226431">
    <property type="component" value="Unassembled WGS sequence"/>
</dbReference>
<evidence type="ECO:0000256" key="1">
    <source>
        <dbReference type="SAM" id="MobiDB-lite"/>
    </source>
</evidence>
<dbReference type="AlphaFoldDB" id="A0A2C5YZS7"/>
<gene>
    <name evidence="2" type="ORF">CDD80_2636</name>
</gene>
<feature type="region of interest" description="Disordered" evidence="1">
    <location>
        <begin position="135"/>
        <end position="208"/>
    </location>
</feature>
<feature type="compositionally biased region" description="Polar residues" evidence="1">
    <location>
        <begin position="101"/>
        <end position="116"/>
    </location>
</feature>